<evidence type="ECO:0000256" key="2">
    <source>
        <dbReference type="ARBA" id="ARBA00022679"/>
    </source>
</evidence>
<dbReference type="Gene3D" id="3.40.50.2000">
    <property type="entry name" value="Glycogen Phosphorylase B"/>
    <property type="match status" value="2"/>
</dbReference>
<evidence type="ECO:0000313" key="4">
    <source>
        <dbReference type="Proteomes" id="UP000239197"/>
    </source>
</evidence>
<dbReference type="SUPFAM" id="SSF53756">
    <property type="entry name" value="UDP-Glycosyltransferase/glycogen phosphorylase"/>
    <property type="match status" value="1"/>
</dbReference>
<reference evidence="4" key="1">
    <citation type="submission" date="2017-01" db="EMBL/GenBank/DDBJ databases">
        <title>Genome sequence of Rouxiella sp. ERMR1:05.</title>
        <authorList>
            <person name="Kumar R."/>
            <person name="Singh D."/>
            <person name="Kumar S."/>
        </authorList>
    </citation>
    <scope>NUCLEOTIDE SEQUENCE [LARGE SCALE GENOMIC DNA]</scope>
    <source>
        <strain evidence="4">ERMR1:05</strain>
    </source>
</reference>
<dbReference type="PANTHER" id="PTHR30160:SF7">
    <property type="entry name" value="ADP-HEPTOSE--LPS HEPTOSYLTRANSFERASE 2"/>
    <property type="match status" value="1"/>
</dbReference>
<dbReference type="PANTHER" id="PTHR30160">
    <property type="entry name" value="TETRAACYLDISACCHARIDE 4'-KINASE-RELATED"/>
    <property type="match status" value="1"/>
</dbReference>
<keyword evidence="2 3" id="KW-0808">Transferase</keyword>
<dbReference type="AlphaFoldDB" id="A0A2L1UUD5"/>
<gene>
    <name evidence="3" type="ORF">BV494_17275</name>
</gene>
<name>A0A2L1UUD5_9GAMM</name>
<dbReference type="GO" id="GO:0009244">
    <property type="term" value="P:lipopolysaccharide core region biosynthetic process"/>
    <property type="evidence" value="ECO:0007669"/>
    <property type="project" value="TreeGrafter"/>
</dbReference>
<organism evidence="3 4">
    <name type="scientific">Rahnella sikkimica</name>
    <dbReference type="NCBI Taxonomy" id="1805933"/>
    <lineage>
        <taxon>Bacteria</taxon>
        <taxon>Pseudomonadati</taxon>
        <taxon>Pseudomonadota</taxon>
        <taxon>Gammaproteobacteria</taxon>
        <taxon>Enterobacterales</taxon>
        <taxon>Yersiniaceae</taxon>
        <taxon>Rahnella</taxon>
    </lineage>
</organism>
<dbReference type="EMBL" id="CP019062">
    <property type="protein sequence ID" value="AVF36573.1"/>
    <property type="molecule type" value="Genomic_DNA"/>
</dbReference>
<dbReference type="GO" id="GO:0005829">
    <property type="term" value="C:cytosol"/>
    <property type="evidence" value="ECO:0007669"/>
    <property type="project" value="TreeGrafter"/>
</dbReference>
<dbReference type="RefSeq" id="WP_226789984.1">
    <property type="nucleotide sequence ID" value="NZ_CP019062.1"/>
</dbReference>
<dbReference type="GO" id="GO:0008713">
    <property type="term" value="F:ADP-heptose-lipopolysaccharide heptosyltransferase activity"/>
    <property type="evidence" value="ECO:0007669"/>
    <property type="project" value="TreeGrafter"/>
</dbReference>
<sequence length="364" mass="41430">MSQKRMKTFWVNLFLHCYVKVKPTLKSRTSFSPEENFKSIAIYSTTALGDLMFNTPAIRAIRQRYPDAFITLVSSEKNKTLVEGSHFFDRIVYWDEKVKYVRKLVSRLRERQPELTVILHSKAPYDILSAVMSGSHYIVKDIYGGKKIGMEKWLVNEGSVLSCHLIQRKLNMCSLLGCDTSNKEMVIPVDFPHLNKENGKKIIGFQMGASEPIRCWPISKFSELAKALFQLGPEYEVALIGTKKELAYEKFFLNSLSEDEARRVTSYIGKTDLKQLMGIIENMDVLVTGDTGPLHLAVALKTKTVSLFVTANPDHTGPYQDRELHQIMRVSTDIKNLAADIKIQPLAIINAEDVLERIELLLPR</sequence>
<proteinExistence type="predicted"/>
<evidence type="ECO:0000313" key="3">
    <source>
        <dbReference type="EMBL" id="AVF36573.1"/>
    </source>
</evidence>
<dbReference type="InterPro" id="IPR051199">
    <property type="entry name" value="LPS_LOS_Heptosyltrfase"/>
</dbReference>
<protein>
    <submittedName>
        <fullName evidence="3">Glycosyl transferase</fullName>
    </submittedName>
</protein>
<keyword evidence="1" id="KW-0328">Glycosyltransferase</keyword>
<dbReference type="Pfam" id="PF01075">
    <property type="entry name" value="Glyco_transf_9"/>
    <property type="match status" value="1"/>
</dbReference>
<evidence type="ECO:0000256" key="1">
    <source>
        <dbReference type="ARBA" id="ARBA00022676"/>
    </source>
</evidence>
<dbReference type="KEGG" id="rox:BV494_17275"/>
<dbReference type="CDD" id="cd03789">
    <property type="entry name" value="GT9_LPS_heptosyltransferase"/>
    <property type="match status" value="1"/>
</dbReference>
<dbReference type="Proteomes" id="UP000239197">
    <property type="component" value="Chromosome"/>
</dbReference>
<dbReference type="InterPro" id="IPR002201">
    <property type="entry name" value="Glyco_trans_9"/>
</dbReference>
<keyword evidence="4" id="KW-1185">Reference proteome</keyword>
<accession>A0A2L1UUD5</accession>